<feature type="region of interest" description="Disordered" evidence="1">
    <location>
        <begin position="40"/>
        <end position="60"/>
    </location>
</feature>
<keyword evidence="3" id="KW-1185">Reference proteome</keyword>
<reference evidence="2 3" key="1">
    <citation type="submission" date="2024-07" db="EMBL/GenBank/DDBJ databases">
        <title>Chromosome-level genome assembly of the water stick insect Ranatra chinensis (Heteroptera: Nepidae).</title>
        <authorList>
            <person name="Liu X."/>
        </authorList>
    </citation>
    <scope>NUCLEOTIDE SEQUENCE [LARGE SCALE GENOMIC DNA]</scope>
    <source>
        <strain evidence="2">Cailab_2021Rc</strain>
        <tissue evidence="2">Muscle</tissue>
    </source>
</reference>
<feature type="compositionally biased region" description="Basic and acidic residues" evidence="1">
    <location>
        <begin position="40"/>
        <end position="53"/>
    </location>
</feature>
<feature type="compositionally biased region" description="Pro residues" evidence="1">
    <location>
        <begin position="311"/>
        <end position="323"/>
    </location>
</feature>
<feature type="compositionally biased region" description="Basic and acidic residues" evidence="1">
    <location>
        <begin position="147"/>
        <end position="167"/>
    </location>
</feature>
<feature type="compositionally biased region" description="Basic residues" evidence="1">
    <location>
        <begin position="113"/>
        <end position="124"/>
    </location>
</feature>
<proteinExistence type="predicted"/>
<evidence type="ECO:0000313" key="3">
    <source>
        <dbReference type="Proteomes" id="UP001558652"/>
    </source>
</evidence>
<feature type="region of interest" description="Disordered" evidence="1">
    <location>
        <begin position="345"/>
        <end position="388"/>
    </location>
</feature>
<dbReference type="AlphaFoldDB" id="A0ABD0Y4A6"/>
<gene>
    <name evidence="2" type="ORF">AAG570_003437</name>
</gene>
<accession>A0ABD0Y4A6</accession>
<feature type="compositionally biased region" description="Pro residues" evidence="1">
    <location>
        <begin position="352"/>
        <end position="372"/>
    </location>
</feature>
<feature type="compositionally biased region" description="Gly residues" evidence="1">
    <location>
        <begin position="171"/>
        <end position="181"/>
    </location>
</feature>
<dbReference type="EMBL" id="JBFDAA010000014">
    <property type="protein sequence ID" value="KAL1122031.1"/>
    <property type="molecule type" value="Genomic_DNA"/>
</dbReference>
<dbReference type="Proteomes" id="UP001558652">
    <property type="component" value="Unassembled WGS sequence"/>
</dbReference>
<feature type="region of interest" description="Disordered" evidence="1">
    <location>
        <begin position="232"/>
        <end position="326"/>
    </location>
</feature>
<feature type="region of interest" description="Disordered" evidence="1">
    <location>
        <begin position="110"/>
        <end position="188"/>
    </location>
</feature>
<protein>
    <submittedName>
        <fullName evidence="2">Uncharacterized protein</fullName>
    </submittedName>
</protein>
<evidence type="ECO:0000256" key="1">
    <source>
        <dbReference type="SAM" id="MobiDB-lite"/>
    </source>
</evidence>
<sequence length="388" mass="41370">MAIGRYWVAEFLRLLGGYSLGKTVLYKALKIQCSCEIREHEKPHKSRHNESKYGKSHRLDRKGVPTVVKEAWPQNLTKNVNTATIELFASPALYSDKNAVPDSCNIDAESPKWKKGRREIKVRKRNESGDDRKKGRGRLPRGFRAGGGREKRGKKEIEERKGKRSEWWGEDCGGGEGGGRSGLAQQLGIGGGEGGGGWLAGGGYPGGYPGAAHHHPPHHHHPHPHLLALSAAAAAAAAANSPASPPLPPSSDGCQDRLGPISVSISGSESPGGDKSQEEGGLLKTAGKSGGGEASSGAESCTPPRGRSPAESPPPPLPPPPPLHLHHPAFFSLLLQAPLLPPSQWLYSQLCPPHPQLPPPLHPRPPSPPPGKASPKSKTRTSDVWRPY</sequence>
<feature type="compositionally biased region" description="Low complexity" evidence="1">
    <location>
        <begin position="232"/>
        <end position="242"/>
    </location>
</feature>
<organism evidence="2 3">
    <name type="scientific">Ranatra chinensis</name>
    <dbReference type="NCBI Taxonomy" id="642074"/>
    <lineage>
        <taxon>Eukaryota</taxon>
        <taxon>Metazoa</taxon>
        <taxon>Ecdysozoa</taxon>
        <taxon>Arthropoda</taxon>
        <taxon>Hexapoda</taxon>
        <taxon>Insecta</taxon>
        <taxon>Pterygota</taxon>
        <taxon>Neoptera</taxon>
        <taxon>Paraneoptera</taxon>
        <taxon>Hemiptera</taxon>
        <taxon>Heteroptera</taxon>
        <taxon>Panheteroptera</taxon>
        <taxon>Nepomorpha</taxon>
        <taxon>Nepidae</taxon>
        <taxon>Ranatrinae</taxon>
        <taxon>Ranatra</taxon>
    </lineage>
</organism>
<evidence type="ECO:0000313" key="2">
    <source>
        <dbReference type="EMBL" id="KAL1122031.1"/>
    </source>
</evidence>
<name>A0ABD0Y4A6_9HEMI</name>
<comment type="caution">
    <text evidence="2">The sequence shown here is derived from an EMBL/GenBank/DDBJ whole genome shotgun (WGS) entry which is preliminary data.</text>
</comment>